<dbReference type="CDD" id="cd05759">
    <property type="entry name" value="IgI_2_KIRREL3-like"/>
    <property type="match status" value="1"/>
</dbReference>
<dbReference type="GO" id="GO:0098609">
    <property type="term" value="P:cell-cell adhesion"/>
    <property type="evidence" value="ECO:0007669"/>
    <property type="project" value="TreeGrafter"/>
</dbReference>
<dbReference type="InterPro" id="IPR036179">
    <property type="entry name" value="Ig-like_dom_sf"/>
</dbReference>
<dbReference type="FunFam" id="2.60.40.10:FF:000094">
    <property type="entry name" value="Kirre like nephrin family adhesion molecule 3"/>
    <property type="match status" value="1"/>
</dbReference>
<evidence type="ECO:0000256" key="7">
    <source>
        <dbReference type="ARBA" id="ARBA00022989"/>
    </source>
</evidence>
<dbReference type="PANTHER" id="PTHR11640">
    <property type="entry name" value="NEPHRIN"/>
    <property type="match status" value="1"/>
</dbReference>
<keyword evidence="8 13" id="KW-0472">Membrane</keyword>
<organism evidence="15 16">
    <name type="scientific">Gasterosteus aculeatus aculeatus</name>
    <name type="common">three-spined stickleback</name>
    <dbReference type="NCBI Taxonomy" id="481459"/>
    <lineage>
        <taxon>Eukaryota</taxon>
        <taxon>Metazoa</taxon>
        <taxon>Chordata</taxon>
        <taxon>Craniata</taxon>
        <taxon>Vertebrata</taxon>
        <taxon>Euteleostomi</taxon>
        <taxon>Actinopterygii</taxon>
        <taxon>Neopterygii</taxon>
        <taxon>Teleostei</taxon>
        <taxon>Neoteleostei</taxon>
        <taxon>Acanthomorphata</taxon>
        <taxon>Eupercaria</taxon>
        <taxon>Perciformes</taxon>
        <taxon>Cottioidei</taxon>
        <taxon>Gasterosteales</taxon>
        <taxon>Gasterosteidae</taxon>
        <taxon>Gasterosteus</taxon>
    </lineage>
</organism>
<dbReference type="InterPro" id="IPR013783">
    <property type="entry name" value="Ig-like_fold"/>
</dbReference>
<dbReference type="InterPro" id="IPR003598">
    <property type="entry name" value="Ig_sub2"/>
</dbReference>
<evidence type="ECO:0000256" key="6">
    <source>
        <dbReference type="ARBA" id="ARBA00022737"/>
    </source>
</evidence>
<dbReference type="PANTHER" id="PTHR11640:SF49">
    <property type="entry name" value="KIN OF IRRE-LIKE PROTEIN 3"/>
    <property type="match status" value="1"/>
</dbReference>
<dbReference type="InterPro" id="IPR003599">
    <property type="entry name" value="Ig_sub"/>
</dbReference>
<dbReference type="GO" id="GO:0007416">
    <property type="term" value="P:synapse assembly"/>
    <property type="evidence" value="ECO:0007669"/>
    <property type="project" value="TreeGrafter"/>
</dbReference>
<proteinExistence type="inferred from homology"/>
<dbReference type="FunFam" id="2.60.40.10:FF:000103">
    <property type="entry name" value="Kirre like nephrin family adhesion molecule 3"/>
    <property type="match status" value="1"/>
</dbReference>
<evidence type="ECO:0000256" key="5">
    <source>
        <dbReference type="ARBA" id="ARBA00022729"/>
    </source>
</evidence>
<feature type="domain" description="Ig-like" evidence="14">
    <location>
        <begin position="391"/>
        <end position="486"/>
    </location>
</feature>
<sequence>QRSAANSSCAVGIHGCAAAMFSQQPQDLVVVAGQPVTLPCSIPGYHGVVLWIKDGLALGVGRDLAGYPRYTVIGDHGSGEHHLRIQRVELMDDSVFECQAVQAAMRSRPARLTVLVPPEDPVISGGPVVSLRAGDPLNLTCHADNAKPAASILWIRNGEVLNGAMYSKTLLRDGRRESTVSTLYLLPSNIETGQQIICKASNKAVPNGKETSVTIDIQHLPLVNLSVDPQPVLEGNLVKFHCSAKANPPVTHYRWAKGGSIIKEVSGDTYEVIVDHSFFTEPVSCDVTNPLGSTNVSRNVDVYFGPRMAAEPQSLQVDLASDAVFNCAWSGNPSLTIVWMKRGSGVVLSNENLLTLKSVRQEDAGKYVCRAVVPRVGAGEKEVSLTVNGPPTISSTQTQQALHGEKGQIKCFIRSTPPPDRIAWSWKETVLESGTSGRYTVETVTTEEGVISTLTMSNIVPADFQTIYNCTAWNSFGSDTEIIRLKEQGGSQGSTHSTFLFFRFRFSCALLDGGEAQAFCVQHGRRFELKMTWFTTLSLCDNDSKVGKCLPSAMTPVMPFCLSFGAALFRVALCLCISICRPVPRGWRQIHLEGRKYGASSSPQLPLPPDPVYNQHKREMFLFYLIISLSLSAESLPVAVIIGIAVGAFVALIVIMGTIGAFCCTRAQRSTYPLPPFHPLKHASTGSPRGHNSETQSPSI</sequence>
<evidence type="ECO:0000313" key="15">
    <source>
        <dbReference type="Ensembl" id="ENSGACP00000042085.1"/>
    </source>
</evidence>
<keyword evidence="3" id="KW-1003">Cell membrane</keyword>
<evidence type="ECO:0000256" key="1">
    <source>
        <dbReference type="ARBA" id="ARBA00004251"/>
    </source>
</evidence>
<protein>
    <submittedName>
        <fullName evidence="15">Kirre like nephrin family adhesion molecule 3</fullName>
    </submittedName>
</protein>
<reference evidence="15" key="3">
    <citation type="submission" date="2025-09" db="UniProtKB">
        <authorList>
            <consortium name="Ensembl"/>
        </authorList>
    </citation>
    <scope>IDENTIFICATION</scope>
</reference>
<dbReference type="CDD" id="cd05898">
    <property type="entry name" value="IgI_5_KIRREL3"/>
    <property type="match status" value="1"/>
</dbReference>
<evidence type="ECO:0000256" key="8">
    <source>
        <dbReference type="ARBA" id="ARBA00023136"/>
    </source>
</evidence>
<dbReference type="InterPro" id="IPR013098">
    <property type="entry name" value="Ig_I-set"/>
</dbReference>
<evidence type="ECO:0000256" key="11">
    <source>
        <dbReference type="ARBA" id="ARBA00023319"/>
    </source>
</evidence>
<dbReference type="SUPFAM" id="SSF48726">
    <property type="entry name" value="Immunoglobulin"/>
    <property type="match status" value="5"/>
</dbReference>
<dbReference type="PROSITE" id="PS50835">
    <property type="entry name" value="IG_LIKE"/>
    <property type="match status" value="5"/>
</dbReference>
<feature type="domain" description="Ig-like" evidence="14">
    <location>
        <begin position="221"/>
        <end position="301"/>
    </location>
</feature>
<comment type="subcellular location">
    <subcellularLocation>
        <location evidence="1">Cell membrane</location>
        <topology evidence="1">Single-pass type I membrane protein</topology>
    </subcellularLocation>
</comment>
<feature type="transmembrane region" description="Helical" evidence="13">
    <location>
        <begin position="648"/>
        <end position="665"/>
    </location>
</feature>
<feature type="region of interest" description="Disordered" evidence="12">
    <location>
        <begin position="680"/>
        <end position="700"/>
    </location>
</feature>
<dbReference type="Pfam" id="PF08205">
    <property type="entry name" value="C2-set_2"/>
    <property type="match status" value="1"/>
</dbReference>
<dbReference type="FunFam" id="2.60.40.10:FF:000170">
    <property type="entry name" value="Kirre like nephrin family adhesion molecule 3"/>
    <property type="match status" value="1"/>
</dbReference>
<dbReference type="InterPro" id="IPR007110">
    <property type="entry name" value="Ig-like_dom"/>
</dbReference>
<evidence type="ECO:0000256" key="13">
    <source>
        <dbReference type="SAM" id="Phobius"/>
    </source>
</evidence>
<name>A0AAQ4PTA9_GASAC</name>
<keyword evidence="9" id="KW-1015">Disulfide bond</keyword>
<dbReference type="Pfam" id="PF07679">
    <property type="entry name" value="I-set"/>
    <property type="match status" value="2"/>
</dbReference>
<evidence type="ECO:0000256" key="3">
    <source>
        <dbReference type="ARBA" id="ARBA00022475"/>
    </source>
</evidence>
<dbReference type="GO" id="GO:0050839">
    <property type="term" value="F:cell adhesion molecule binding"/>
    <property type="evidence" value="ECO:0007669"/>
    <property type="project" value="TreeGrafter"/>
</dbReference>
<dbReference type="GO" id="GO:0005886">
    <property type="term" value="C:plasma membrane"/>
    <property type="evidence" value="ECO:0007669"/>
    <property type="project" value="UniProtKB-SubCell"/>
</dbReference>
<dbReference type="Pfam" id="PF13927">
    <property type="entry name" value="Ig_3"/>
    <property type="match status" value="1"/>
</dbReference>
<dbReference type="InterPro" id="IPR013162">
    <property type="entry name" value="CD80_C2-set"/>
</dbReference>
<evidence type="ECO:0000256" key="2">
    <source>
        <dbReference type="ARBA" id="ARBA00008637"/>
    </source>
</evidence>
<feature type="domain" description="Ig-like" evidence="14">
    <location>
        <begin position="118"/>
        <end position="214"/>
    </location>
</feature>
<keyword evidence="6" id="KW-0677">Repeat</keyword>
<keyword evidence="10" id="KW-0325">Glycoprotein</keyword>
<evidence type="ECO:0000256" key="4">
    <source>
        <dbReference type="ARBA" id="ARBA00022692"/>
    </source>
</evidence>
<evidence type="ECO:0000259" key="14">
    <source>
        <dbReference type="PROSITE" id="PS50835"/>
    </source>
</evidence>
<keyword evidence="5" id="KW-0732">Signal</keyword>
<dbReference type="AlphaFoldDB" id="A0AAQ4PTA9"/>
<accession>A0AAQ4PTA9</accession>
<dbReference type="Ensembl" id="ENSGACT00000057740.1">
    <property type="protein sequence ID" value="ENSGACP00000042085.1"/>
    <property type="gene ID" value="ENSGACG00000006619.2"/>
</dbReference>
<evidence type="ECO:0000256" key="9">
    <source>
        <dbReference type="ARBA" id="ARBA00023157"/>
    </source>
</evidence>
<evidence type="ECO:0000256" key="12">
    <source>
        <dbReference type="SAM" id="MobiDB-lite"/>
    </source>
</evidence>
<dbReference type="Proteomes" id="UP000007635">
    <property type="component" value="Chromosome I"/>
</dbReference>
<dbReference type="SMART" id="SM00408">
    <property type="entry name" value="IGc2"/>
    <property type="match status" value="3"/>
</dbReference>
<keyword evidence="11" id="KW-0393">Immunoglobulin domain</keyword>
<keyword evidence="4 13" id="KW-0812">Transmembrane</keyword>
<dbReference type="FunFam" id="2.60.40.10:FF:000077">
    <property type="entry name" value="Kirre like nephrin family adhesion molecule 3"/>
    <property type="match status" value="1"/>
</dbReference>
<dbReference type="GeneTree" id="ENSGT00940000157126"/>
<feature type="domain" description="Ig-like" evidence="14">
    <location>
        <begin position="19"/>
        <end position="113"/>
    </location>
</feature>
<reference evidence="15 16" key="1">
    <citation type="journal article" date="2021" name="G3 (Bethesda)">
        <title>Improved contiguity of the threespine stickleback genome using long-read sequencing.</title>
        <authorList>
            <person name="Nath S."/>
            <person name="Shaw D.E."/>
            <person name="White M.A."/>
        </authorList>
    </citation>
    <scope>NUCLEOTIDE SEQUENCE [LARGE SCALE GENOMIC DNA]</scope>
    <source>
        <strain evidence="15 16">Lake Benthic</strain>
    </source>
</reference>
<keyword evidence="16" id="KW-1185">Reference proteome</keyword>
<dbReference type="GO" id="GO:0005911">
    <property type="term" value="C:cell-cell junction"/>
    <property type="evidence" value="ECO:0007669"/>
    <property type="project" value="TreeGrafter"/>
</dbReference>
<evidence type="ECO:0000313" key="16">
    <source>
        <dbReference type="Proteomes" id="UP000007635"/>
    </source>
</evidence>
<dbReference type="Gene3D" id="2.60.40.10">
    <property type="entry name" value="Immunoglobulins"/>
    <property type="match status" value="5"/>
</dbReference>
<dbReference type="SMART" id="SM00409">
    <property type="entry name" value="IG"/>
    <property type="match status" value="4"/>
</dbReference>
<feature type="domain" description="Ig-like" evidence="14">
    <location>
        <begin position="306"/>
        <end position="386"/>
    </location>
</feature>
<evidence type="ECO:0000256" key="10">
    <source>
        <dbReference type="ARBA" id="ARBA00023180"/>
    </source>
</evidence>
<dbReference type="InterPro" id="IPR051275">
    <property type="entry name" value="Cell_adhesion_signaling"/>
</dbReference>
<reference evidence="15" key="2">
    <citation type="submission" date="2025-08" db="UniProtKB">
        <authorList>
            <consortium name="Ensembl"/>
        </authorList>
    </citation>
    <scope>IDENTIFICATION</scope>
</reference>
<comment type="similarity">
    <text evidence="2">Belongs to the immunoglobulin superfamily.</text>
</comment>
<keyword evidence="7 13" id="KW-1133">Transmembrane helix</keyword>